<gene>
    <name evidence="4" type="ORF">C5L23_000695</name>
</gene>
<organism evidence="4 5">
    <name type="scientific">Leuconostoc fallax</name>
    <dbReference type="NCBI Taxonomy" id="1251"/>
    <lineage>
        <taxon>Bacteria</taxon>
        <taxon>Bacillati</taxon>
        <taxon>Bacillota</taxon>
        <taxon>Bacilli</taxon>
        <taxon>Lactobacillales</taxon>
        <taxon>Lactobacillaceae</taxon>
        <taxon>Leuconostoc</taxon>
    </lineage>
</organism>
<dbReference type="Gene3D" id="1.10.260.40">
    <property type="entry name" value="lambda repressor-like DNA-binding domains"/>
    <property type="match status" value="1"/>
</dbReference>
<dbReference type="STRING" id="907931.GCA_000165675_01251"/>
<dbReference type="PANTHER" id="PTHR46558:SF4">
    <property type="entry name" value="DNA-BIDING PHAGE PROTEIN"/>
    <property type="match status" value="1"/>
</dbReference>
<evidence type="ECO:0000313" key="5">
    <source>
        <dbReference type="Proteomes" id="UP000295681"/>
    </source>
</evidence>
<reference evidence="4 5" key="1">
    <citation type="journal article" date="2019" name="Appl. Microbiol. Biotechnol.">
        <title>Uncovering carbohydrate metabolism through a genotype-phenotype association study of 56 lactic acid bacteria genomes.</title>
        <authorList>
            <person name="Buron-Moles G."/>
            <person name="Chailyan A."/>
            <person name="Dolejs I."/>
            <person name="Forster J."/>
            <person name="Miks M.H."/>
        </authorList>
    </citation>
    <scope>NUCLEOTIDE SEQUENCE [LARGE SCALE GENOMIC DNA]</scope>
    <source>
        <strain evidence="4 5">ATCC 700006</strain>
    </source>
</reference>
<keyword evidence="1" id="KW-0238">DNA-binding</keyword>
<feature type="domain" description="HTH cro/C1-type" evidence="3">
    <location>
        <begin position="7"/>
        <end position="61"/>
    </location>
</feature>
<dbReference type="Pfam" id="PF01381">
    <property type="entry name" value="HTH_3"/>
    <property type="match status" value="1"/>
</dbReference>
<dbReference type="EMBL" id="PUFI01000009">
    <property type="protein sequence ID" value="TDG68776.1"/>
    <property type="molecule type" value="Genomic_DNA"/>
</dbReference>
<dbReference type="AlphaFoldDB" id="A0A4R5N9F6"/>
<dbReference type="InterPro" id="IPR010982">
    <property type="entry name" value="Lambda_DNA-bd_dom_sf"/>
</dbReference>
<dbReference type="CDD" id="cd00093">
    <property type="entry name" value="HTH_XRE"/>
    <property type="match status" value="1"/>
</dbReference>
<comment type="caution">
    <text evidence="4">The sequence shown here is derived from an EMBL/GenBank/DDBJ whole genome shotgun (WGS) entry which is preliminary data.</text>
</comment>
<dbReference type="SMART" id="SM00530">
    <property type="entry name" value="HTH_XRE"/>
    <property type="match status" value="1"/>
</dbReference>
<keyword evidence="2" id="KW-0812">Transmembrane</keyword>
<dbReference type="SUPFAM" id="SSF47413">
    <property type="entry name" value="lambda repressor-like DNA-binding domains"/>
    <property type="match status" value="1"/>
</dbReference>
<sequence length="249" mass="28880">MNIGDRIKEQRLYKSWTQEQLAHFLNVSRSTVSSWEVGRNYPDLETIVAISDLFEISLDKLLREDSIMVRETSKKAKHFKLYKIAFVILSIIVVSYIGYNQKLKHDETIYRANLQSNGWKLDTNPASGGNAYELYQNGTKYWTYILPAGFIGFPLSEQKIDVIVKKGKLTVDVHGRDTFEVILSESNDSDITFSAKVIVDQEGHFLSSEDKISGRKKAQIKKYLLYYQNDYKQMIHNGMLQRKRIITRH</sequence>
<dbReference type="InterPro" id="IPR001387">
    <property type="entry name" value="Cro/C1-type_HTH"/>
</dbReference>
<dbReference type="RefSeq" id="WP_010007439.1">
    <property type="nucleotide sequence ID" value="NZ_JAGYGP010000002.1"/>
</dbReference>
<evidence type="ECO:0000256" key="2">
    <source>
        <dbReference type="SAM" id="Phobius"/>
    </source>
</evidence>
<proteinExistence type="predicted"/>
<protein>
    <recommendedName>
        <fullName evidence="3">HTH cro/C1-type domain-containing protein</fullName>
    </recommendedName>
</protein>
<keyword evidence="2" id="KW-1133">Transmembrane helix</keyword>
<dbReference type="GO" id="GO:0003677">
    <property type="term" value="F:DNA binding"/>
    <property type="evidence" value="ECO:0007669"/>
    <property type="project" value="UniProtKB-KW"/>
</dbReference>
<dbReference type="Proteomes" id="UP000295681">
    <property type="component" value="Unassembled WGS sequence"/>
</dbReference>
<dbReference type="PANTHER" id="PTHR46558">
    <property type="entry name" value="TRACRIPTIONAL REGULATORY PROTEIN-RELATED-RELATED"/>
    <property type="match status" value="1"/>
</dbReference>
<accession>A0A4R5N9F6</accession>
<evidence type="ECO:0000313" key="4">
    <source>
        <dbReference type="EMBL" id="TDG68776.1"/>
    </source>
</evidence>
<evidence type="ECO:0000259" key="3">
    <source>
        <dbReference type="PROSITE" id="PS50943"/>
    </source>
</evidence>
<dbReference type="PROSITE" id="PS50943">
    <property type="entry name" value="HTH_CROC1"/>
    <property type="match status" value="1"/>
</dbReference>
<feature type="transmembrane region" description="Helical" evidence="2">
    <location>
        <begin position="81"/>
        <end position="99"/>
    </location>
</feature>
<name>A0A4R5N9F6_9LACO</name>
<evidence type="ECO:0000256" key="1">
    <source>
        <dbReference type="ARBA" id="ARBA00023125"/>
    </source>
</evidence>
<keyword evidence="2" id="KW-0472">Membrane</keyword>
<keyword evidence="5" id="KW-1185">Reference proteome</keyword>